<dbReference type="EMBL" id="CM042029">
    <property type="protein sequence ID" value="KAI3793421.1"/>
    <property type="molecule type" value="Genomic_DNA"/>
</dbReference>
<reference evidence="2" key="1">
    <citation type="journal article" date="2022" name="Mol. Ecol. Resour.">
        <title>The genomes of chicory, endive, great burdock and yacon provide insights into Asteraceae palaeo-polyploidization history and plant inulin production.</title>
        <authorList>
            <person name="Fan W."/>
            <person name="Wang S."/>
            <person name="Wang H."/>
            <person name="Wang A."/>
            <person name="Jiang F."/>
            <person name="Liu H."/>
            <person name="Zhao H."/>
            <person name="Xu D."/>
            <person name="Zhang Y."/>
        </authorList>
    </citation>
    <scope>NUCLEOTIDE SEQUENCE [LARGE SCALE GENOMIC DNA]</scope>
    <source>
        <strain evidence="2">cv. Yunnan</strain>
    </source>
</reference>
<evidence type="ECO:0000313" key="1">
    <source>
        <dbReference type="EMBL" id="KAI3793421.1"/>
    </source>
</evidence>
<keyword evidence="2" id="KW-1185">Reference proteome</keyword>
<protein>
    <submittedName>
        <fullName evidence="1">Uncharacterized protein</fullName>
    </submittedName>
</protein>
<reference evidence="1 2" key="2">
    <citation type="journal article" date="2022" name="Mol. Ecol. Resour.">
        <title>The genomes of chicory, endive, great burdock and yacon provide insights into Asteraceae paleo-polyploidization history and plant inulin production.</title>
        <authorList>
            <person name="Fan W."/>
            <person name="Wang S."/>
            <person name="Wang H."/>
            <person name="Wang A."/>
            <person name="Jiang F."/>
            <person name="Liu H."/>
            <person name="Zhao H."/>
            <person name="Xu D."/>
            <person name="Zhang Y."/>
        </authorList>
    </citation>
    <scope>NUCLEOTIDE SEQUENCE [LARGE SCALE GENOMIC DNA]</scope>
    <source>
        <strain evidence="2">cv. Yunnan</strain>
        <tissue evidence="1">Leaves</tissue>
    </source>
</reference>
<name>A0ACB9HDT0_9ASTR</name>
<organism evidence="1 2">
    <name type="scientific">Smallanthus sonchifolius</name>
    <dbReference type="NCBI Taxonomy" id="185202"/>
    <lineage>
        <taxon>Eukaryota</taxon>
        <taxon>Viridiplantae</taxon>
        <taxon>Streptophyta</taxon>
        <taxon>Embryophyta</taxon>
        <taxon>Tracheophyta</taxon>
        <taxon>Spermatophyta</taxon>
        <taxon>Magnoliopsida</taxon>
        <taxon>eudicotyledons</taxon>
        <taxon>Gunneridae</taxon>
        <taxon>Pentapetalae</taxon>
        <taxon>asterids</taxon>
        <taxon>campanulids</taxon>
        <taxon>Asterales</taxon>
        <taxon>Asteraceae</taxon>
        <taxon>Asteroideae</taxon>
        <taxon>Heliantheae alliance</taxon>
        <taxon>Millerieae</taxon>
        <taxon>Smallanthus</taxon>
    </lineage>
</organism>
<sequence length="472" mass="52871">MRHRHLPNSFTRSGSDQHGGNHTPTDQSYFPTGRVVAPENGPFVGQMNHMTRHHNSEGRANASMEVQPYVPVDPYPHSSMTETRSLTPVGHTHCTNYNATSMRDVEADMSNRPTGNGGPLKRKRSGSFYSAGGSSSSSSHAPIEKPSVDFQNAPSYSSLTINGEDSSRNVRRRYRLDLEPSITRSHVPTHSSQFYHSAPSQHANGGHWNCVPPYSASSQRRISPSDMSGASRHEMNQVHIAGSSSDPFFSRHPASSSHGPSMREDHVTHPRRSESSYGNNSRYAHYAHGGTSSNDGLHTPDNFSSRSYSRHCSPGGWRSSYRSARPRLAVDRFPPVLETTESHDRMGHHETIMMVDQAHFYSHSRNFSDQYRDMRLDVDNMSYEDLLNLGERIGNVSTGLSEDNMSKYLMEKTHCSVENHEEVSCPICLEEYNNGDKIGRMGKCGHDYHVDCIKKWLLMKKLCPICKTECSN</sequence>
<accession>A0ACB9HDT0</accession>
<dbReference type="Proteomes" id="UP001056120">
    <property type="component" value="Linkage Group LG12"/>
</dbReference>
<proteinExistence type="predicted"/>
<comment type="caution">
    <text evidence="1">The sequence shown here is derived from an EMBL/GenBank/DDBJ whole genome shotgun (WGS) entry which is preliminary data.</text>
</comment>
<gene>
    <name evidence="1" type="ORF">L1987_36040</name>
</gene>
<evidence type="ECO:0000313" key="2">
    <source>
        <dbReference type="Proteomes" id="UP001056120"/>
    </source>
</evidence>